<name>A0A7X2HB68_9BACL</name>
<reference evidence="3 4" key="1">
    <citation type="submission" date="2019-11" db="EMBL/GenBank/DDBJ databases">
        <title>Paenibacillus monticola sp. nov., a novel PGPR strain isolated from mountain sample in China.</title>
        <authorList>
            <person name="Zhao Q."/>
            <person name="Li H.-P."/>
            <person name="Zhang J.-L."/>
        </authorList>
    </citation>
    <scope>NUCLEOTIDE SEQUENCE [LARGE SCALE GENOMIC DNA]</scope>
    <source>
        <strain evidence="3 4">LC-T2</strain>
    </source>
</reference>
<gene>
    <name evidence="3" type="ORF">GJB61_28440</name>
</gene>
<sequence length="153" mass="16444">MINVQDTQLKAVLTGLEKVLTGHLGFTFSVGTPSIRQAFVNTDNVSVMVGMTGDIRGEIILSLDYDVLKNIVSTMCGFKIEEIDDMGWSAFAEFGNWVGAACCSAFNDLQLNTNITPPVIHEGKGSLRTSSKFISVPVYASGQIIVAHLSLGE</sequence>
<dbReference type="CDD" id="cd17906">
    <property type="entry name" value="CheX"/>
    <property type="match status" value="1"/>
</dbReference>
<organism evidence="3 4">
    <name type="scientific">Paenibacillus monticola</name>
    <dbReference type="NCBI Taxonomy" id="2666075"/>
    <lineage>
        <taxon>Bacteria</taxon>
        <taxon>Bacillati</taxon>
        <taxon>Bacillota</taxon>
        <taxon>Bacilli</taxon>
        <taxon>Bacillales</taxon>
        <taxon>Paenibacillaceae</taxon>
        <taxon>Paenibacillus</taxon>
    </lineage>
</organism>
<dbReference type="PANTHER" id="PTHR39452">
    <property type="entry name" value="CHEY-P PHOSPHATASE CHEX"/>
    <property type="match status" value="1"/>
</dbReference>
<keyword evidence="4" id="KW-1185">Reference proteome</keyword>
<dbReference type="Gene3D" id="3.40.1550.10">
    <property type="entry name" value="CheC-like"/>
    <property type="match status" value="1"/>
</dbReference>
<dbReference type="InterPro" id="IPR038756">
    <property type="entry name" value="CheX-like"/>
</dbReference>
<dbReference type="SUPFAM" id="SSF103039">
    <property type="entry name" value="CheC-like"/>
    <property type="match status" value="1"/>
</dbReference>
<feature type="domain" description="Chemotaxis phosphatase CheX-like" evidence="2">
    <location>
        <begin position="45"/>
        <end position="136"/>
    </location>
</feature>
<dbReference type="PANTHER" id="PTHR39452:SF1">
    <property type="entry name" value="CHEY-P PHOSPHATASE CHEX"/>
    <property type="match status" value="1"/>
</dbReference>
<evidence type="ECO:0000313" key="3">
    <source>
        <dbReference type="EMBL" id="MRN56884.1"/>
    </source>
</evidence>
<accession>A0A7X2HB68</accession>
<dbReference type="RefSeq" id="WP_154122388.1">
    <property type="nucleotide sequence ID" value="NZ_WJXB01000017.1"/>
</dbReference>
<dbReference type="Proteomes" id="UP000463051">
    <property type="component" value="Unassembled WGS sequence"/>
</dbReference>
<dbReference type="EMBL" id="WJXB01000017">
    <property type="protein sequence ID" value="MRN56884.1"/>
    <property type="molecule type" value="Genomic_DNA"/>
</dbReference>
<evidence type="ECO:0000313" key="4">
    <source>
        <dbReference type="Proteomes" id="UP000463051"/>
    </source>
</evidence>
<dbReference type="InterPro" id="IPR028051">
    <property type="entry name" value="CheX-like_dom"/>
</dbReference>
<evidence type="ECO:0000256" key="1">
    <source>
        <dbReference type="ARBA" id="ARBA00022500"/>
    </source>
</evidence>
<proteinExistence type="predicted"/>
<keyword evidence="1" id="KW-0145">Chemotaxis</keyword>
<dbReference type="AlphaFoldDB" id="A0A7X2HB68"/>
<comment type="caution">
    <text evidence="3">The sequence shown here is derived from an EMBL/GenBank/DDBJ whole genome shotgun (WGS) entry which is preliminary data.</text>
</comment>
<protein>
    <recommendedName>
        <fullName evidence="2">Chemotaxis phosphatase CheX-like domain-containing protein</fullName>
    </recommendedName>
</protein>
<dbReference type="GO" id="GO:0006935">
    <property type="term" value="P:chemotaxis"/>
    <property type="evidence" value="ECO:0007669"/>
    <property type="project" value="UniProtKB-KW"/>
</dbReference>
<evidence type="ECO:0000259" key="2">
    <source>
        <dbReference type="Pfam" id="PF13690"/>
    </source>
</evidence>
<dbReference type="InterPro" id="IPR028976">
    <property type="entry name" value="CheC-like_sf"/>
</dbReference>
<dbReference type="Pfam" id="PF13690">
    <property type="entry name" value="CheX"/>
    <property type="match status" value="1"/>
</dbReference>